<accession>A0A0Q3X009</accession>
<evidence type="ECO:0000313" key="2">
    <source>
        <dbReference type="EMBL" id="KQL55127.1"/>
    </source>
</evidence>
<reference evidence="2 3" key="1">
    <citation type="submission" date="2015-09" db="EMBL/GenBank/DDBJ databases">
        <title>Genome sequencing project for genomic taxonomy and phylogenomics of Bacillus-like bacteria.</title>
        <authorList>
            <person name="Liu B."/>
            <person name="Wang J."/>
            <person name="Zhu Y."/>
            <person name="Liu G."/>
            <person name="Chen Q."/>
            <person name="Chen Z."/>
            <person name="Lan J."/>
            <person name="Che J."/>
            <person name="Ge C."/>
            <person name="Shi H."/>
            <person name="Pan Z."/>
            <person name="Liu X."/>
        </authorList>
    </citation>
    <scope>NUCLEOTIDE SEQUENCE [LARGE SCALE GENOMIC DNA]</scope>
    <source>
        <strain evidence="2 3">LMG 18435</strain>
    </source>
</reference>
<comment type="caution">
    <text evidence="2">The sequence shown here is derived from an EMBL/GenBank/DDBJ whole genome shotgun (WGS) entry which is preliminary data.</text>
</comment>
<dbReference type="PROSITE" id="PS51257">
    <property type="entry name" value="PROKAR_LIPOPROTEIN"/>
    <property type="match status" value="1"/>
</dbReference>
<sequence length="152" mass="17051">MSKRLFVFFLFLTLTACSKNGMVGEEPPKAMIQVGKETYETKLGSYCWSSNNQGKCVDTAGPVELLKGKNPIAIKPGKAVTFKVNYSPKPDEFDVIQFINNKDTIIPFDNGRFTAPTQKGIYYYSVIARWLDKKDKNISKGDASYVFALEVK</sequence>
<evidence type="ECO:0000313" key="3">
    <source>
        <dbReference type="Proteomes" id="UP000051888"/>
    </source>
</evidence>
<dbReference type="RefSeq" id="WP_055740923.1">
    <property type="nucleotide sequence ID" value="NZ_JAAIWL010000068.1"/>
</dbReference>
<evidence type="ECO:0000256" key="1">
    <source>
        <dbReference type="SAM" id="SignalP"/>
    </source>
</evidence>
<protein>
    <recommendedName>
        <fullName evidence="4">Lipoprotein</fullName>
    </recommendedName>
</protein>
<feature type="signal peptide" evidence="1">
    <location>
        <begin position="1"/>
        <end position="18"/>
    </location>
</feature>
<organism evidence="2 3">
    <name type="scientific">Heyndrickxia shackletonii</name>
    <dbReference type="NCBI Taxonomy" id="157838"/>
    <lineage>
        <taxon>Bacteria</taxon>
        <taxon>Bacillati</taxon>
        <taxon>Bacillota</taxon>
        <taxon>Bacilli</taxon>
        <taxon>Bacillales</taxon>
        <taxon>Bacillaceae</taxon>
        <taxon>Heyndrickxia</taxon>
    </lineage>
</organism>
<keyword evidence="3" id="KW-1185">Reference proteome</keyword>
<dbReference type="PATRIC" id="fig|157838.3.peg.3876"/>
<dbReference type="AlphaFoldDB" id="A0A0Q3X009"/>
<keyword evidence="1" id="KW-0732">Signal</keyword>
<name>A0A0Q3X009_9BACI</name>
<dbReference type="OrthoDB" id="1797983at2"/>
<proteinExistence type="predicted"/>
<dbReference type="STRING" id="157838.AN964_17510"/>
<evidence type="ECO:0008006" key="4">
    <source>
        <dbReference type="Google" id="ProtNLM"/>
    </source>
</evidence>
<dbReference type="EMBL" id="LJJC01000004">
    <property type="protein sequence ID" value="KQL55127.1"/>
    <property type="molecule type" value="Genomic_DNA"/>
</dbReference>
<dbReference type="Proteomes" id="UP000051888">
    <property type="component" value="Unassembled WGS sequence"/>
</dbReference>
<feature type="chain" id="PRO_5038420410" description="Lipoprotein" evidence="1">
    <location>
        <begin position="19"/>
        <end position="152"/>
    </location>
</feature>
<gene>
    <name evidence="2" type="ORF">AN964_17510</name>
</gene>